<dbReference type="PANTHER" id="PTHR10404:SF46">
    <property type="entry name" value="VACUOLAR PROTEIN SORTING-ASSOCIATED PROTEIN 70"/>
    <property type="match status" value="1"/>
</dbReference>
<accession>A0A8G1UP77</accession>
<organism evidence="2 3">
    <name type="scientific">Kitasatospora cineracea</name>
    <dbReference type="NCBI Taxonomy" id="88074"/>
    <lineage>
        <taxon>Bacteria</taxon>
        <taxon>Bacillati</taxon>
        <taxon>Actinomycetota</taxon>
        <taxon>Actinomycetes</taxon>
        <taxon>Kitasatosporales</taxon>
        <taxon>Streptomycetaceae</taxon>
        <taxon>Kitasatospora</taxon>
    </lineage>
</organism>
<dbReference type="AlphaFoldDB" id="A0A8G1UP77"/>
<gene>
    <name evidence="2" type="ORF">EDD39_4789</name>
</gene>
<proteinExistence type="predicted"/>
<dbReference type="EMBL" id="RJVJ01000001">
    <property type="protein sequence ID" value="ROR46514.1"/>
    <property type="molecule type" value="Genomic_DNA"/>
</dbReference>
<protein>
    <submittedName>
        <fullName evidence="2">Peptidase M28-like protein</fullName>
    </submittedName>
</protein>
<dbReference type="InterPro" id="IPR007484">
    <property type="entry name" value="Peptidase_M28"/>
</dbReference>
<comment type="caution">
    <text evidence="2">The sequence shown here is derived from an EMBL/GenBank/DDBJ whole genome shotgun (WGS) entry which is preliminary data.</text>
</comment>
<dbReference type="Proteomes" id="UP000267408">
    <property type="component" value="Unassembled WGS sequence"/>
</dbReference>
<dbReference type="Gene3D" id="3.50.30.30">
    <property type="match status" value="1"/>
</dbReference>
<dbReference type="InterPro" id="IPR039373">
    <property type="entry name" value="Peptidase_M28B"/>
</dbReference>
<dbReference type="Pfam" id="PF04389">
    <property type="entry name" value="Peptidase_M28"/>
    <property type="match status" value="1"/>
</dbReference>
<reference evidence="2 3" key="1">
    <citation type="submission" date="2018-11" db="EMBL/GenBank/DDBJ databases">
        <title>Sequencing the genomes of 1000 actinobacteria strains.</title>
        <authorList>
            <person name="Klenk H.-P."/>
        </authorList>
    </citation>
    <scope>NUCLEOTIDE SEQUENCE [LARGE SCALE GENOMIC DNA]</scope>
    <source>
        <strain evidence="2 3">DSM 44780</strain>
    </source>
</reference>
<feature type="domain" description="Peptidase M28" evidence="1">
    <location>
        <begin position="248"/>
        <end position="448"/>
    </location>
</feature>
<sequence length="468" mass="50565">MTQHHPGTRPEMPDTDTIFSWISDLATFSGRGTQTLDDRRSADYLVDAFTRFGLSDIQVQEADSLHWHATRSELTVAGTPVPHAPAAFSHDTGIGPFSTGADGLTASIVDVGDGGEGDFAAADVRGKIVLFNLRFTLPRSLLLAVGEFFHDPHDTVDPADMNTANPYLSNFEEVLELAIGAGAVGFVGVLADYFDSHDIRPEYTEDITIPGLWVTKANGARIRDLAVGGARATLCLEGEKVTTPARTVIGYLPGASDDTIMVQSHHDSAWDGGVEDASGTAEVMALARYYSQLTPQQRPKTLMFVLMDSHFTGYQAHEEFVDTFITNPATSRRIVANVTLEHIAKQAEIGPDGSLVVYDRPEYRGIFENVSAPLKAAIENAVITHGLHRTLRVPADPLAQAMGELPTDADLVHRAGIPIINLISGPLYLYDKADTIDKVHKPDLVPVALAFADIIDHLAVTPSDQIHA</sequence>
<name>A0A8G1UP77_9ACTN</name>
<evidence type="ECO:0000313" key="2">
    <source>
        <dbReference type="EMBL" id="ROR46514.1"/>
    </source>
</evidence>
<dbReference type="OrthoDB" id="3497381at2"/>
<dbReference type="Gene3D" id="3.40.630.10">
    <property type="entry name" value="Zn peptidases"/>
    <property type="match status" value="1"/>
</dbReference>
<dbReference type="RefSeq" id="WP_123559164.1">
    <property type="nucleotide sequence ID" value="NZ_RJVJ01000001.1"/>
</dbReference>
<evidence type="ECO:0000259" key="1">
    <source>
        <dbReference type="Pfam" id="PF04389"/>
    </source>
</evidence>
<dbReference type="SUPFAM" id="SSF53187">
    <property type="entry name" value="Zn-dependent exopeptidases"/>
    <property type="match status" value="1"/>
</dbReference>
<evidence type="ECO:0000313" key="3">
    <source>
        <dbReference type="Proteomes" id="UP000267408"/>
    </source>
</evidence>
<dbReference type="PANTHER" id="PTHR10404">
    <property type="entry name" value="N-ACETYLATED-ALPHA-LINKED ACIDIC DIPEPTIDASE"/>
    <property type="match status" value="1"/>
</dbReference>